<dbReference type="PANTHER" id="PTHR43483">
    <property type="entry name" value="MEMBRANE TRANSPORTER PROTEIN HI_0806-RELATED"/>
    <property type="match status" value="1"/>
</dbReference>
<feature type="transmembrane region" description="Helical" evidence="6">
    <location>
        <begin position="238"/>
        <end position="258"/>
    </location>
</feature>
<evidence type="ECO:0000256" key="6">
    <source>
        <dbReference type="RuleBase" id="RU363041"/>
    </source>
</evidence>
<evidence type="ECO:0000256" key="4">
    <source>
        <dbReference type="ARBA" id="ARBA00022989"/>
    </source>
</evidence>
<protein>
    <recommendedName>
        <fullName evidence="6">Probable membrane transporter protein</fullName>
    </recommendedName>
</protein>
<keyword evidence="5 6" id="KW-0472">Membrane</keyword>
<comment type="similarity">
    <text evidence="2 6">Belongs to the 4-toluene sulfonate uptake permease (TSUP) (TC 2.A.102) family.</text>
</comment>
<comment type="subcellular location">
    <subcellularLocation>
        <location evidence="6">Cell membrane</location>
        <topology evidence="6">Multi-pass membrane protein</topology>
    </subcellularLocation>
    <subcellularLocation>
        <location evidence="1">Membrane</location>
        <topology evidence="1">Multi-pass membrane protein</topology>
    </subcellularLocation>
</comment>
<dbReference type="Pfam" id="PF01925">
    <property type="entry name" value="TauE"/>
    <property type="match status" value="2"/>
</dbReference>
<name>A0A4U1BP98_9GAMM</name>
<evidence type="ECO:0000313" key="8">
    <source>
        <dbReference type="Proteomes" id="UP000305675"/>
    </source>
</evidence>
<keyword evidence="6" id="KW-1003">Cell membrane</keyword>
<feature type="transmembrane region" description="Helical" evidence="6">
    <location>
        <begin position="42"/>
        <end position="62"/>
    </location>
</feature>
<evidence type="ECO:0000256" key="3">
    <source>
        <dbReference type="ARBA" id="ARBA00022692"/>
    </source>
</evidence>
<feature type="transmembrane region" description="Helical" evidence="6">
    <location>
        <begin position="171"/>
        <end position="202"/>
    </location>
</feature>
<comment type="caution">
    <text evidence="7">The sequence shown here is derived from an EMBL/GenBank/DDBJ whole genome shotgun (WGS) entry which is preliminary data.</text>
</comment>
<dbReference type="OrthoDB" id="5145250at2"/>
<evidence type="ECO:0000313" key="7">
    <source>
        <dbReference type="EMBL" id="TKB54229.1"/>
    </source>
</evidence>
<dbReference type="PANTHER" id="PTHR43483:SF3">
    <property type="entry name" value="MEMBRANE TRANSPORTER PROTEIN HI_0806-RELATED"/>
    <property type="match status" value="1"/>
</dbReference>
<feature type="transmembrane region" description="Helical" evidence="6">
    <location>
        <begin position="133"/>
        <end position="159"/>
    </location>
</feature>
<dbReference type="GO" id="GO:0005886">
    <property type="term" value="C:plasma membrane"/>
    <property type="evidence" value="ECO:0007669"/>
    <property type="project" value="UniProtKB-SubCell"/>
</dbReference>
<evidence type="ECO:0000256" key="5">
    <source>
        <dbReference type="ARBA" id="ARBA00023136"/>
    </source>
</evidence>
<proteinExistence type="inferred from homology"/>
<feature type="transmembrane region" description="Helical" evidence="6">
    <location>
        <begin position="208"/>
        <end position="229"/>
    </location>
</feature>
<dbReference type="AlphaFoldDB" id="A0A4U1BP98"/>
<evidence type="ECO:0000256" key="1">
    <source>
        <dbReference type="ARBA" id="ARBA00004141"/>
    </source>
</evidence>
<dbReference type="RefSeq" id="WP_136863778.1">
    <property type="nucleotide sequence ID" value="NZ_SWCJ01000009.1"/>
</dbReference>
<evidence type="ECO:0000256" key="2">
    <source>
        <dbReference type="ARBA" id="ARBA00009142"/>
    </source>
</evidence>
<keyword evidence="8" id="KW-1185">Reference proteome</keyword>
<accession>A0A4U1BP98</accession>
<dbReference type="InterPro" id="IPR002781">
    <property type="entry name" value="TM_pro_TauE-like"/>
</dbReference>
<dbReference type="EMBL" id="SWCJ01000009">
    <property type="protein sequence ID" value="TKB54229.1"/>
    <property type="molecule type" value="Genomic_DNA"/>
</dbReference>
<reference evidence="7 8" key="1">
    <citation type="submission" date="2019-04" db="EMBL/GenBank/DDBJ databases">
        <authorList>
            <person name="Hwang J.C."/>
        </authorList>
    </citation>
    <scope>NUCLEOTIDE SEQUENCE [LARGE SCALE GENOMIC DNA]</scope>
    <source>
        <strain evidence="7 8">IMCC35002</strain>
    </source>
</reference>
<dbReference type="Proteomes" id="UP000305675">
    <property type="component" value="Unassembled WGS sequence"/>
</dbReference>
<keyword evidence="3 6" id="KW-0812">Transmembrane</keyword>
<sequence>MLATALQIVFIVGALVYCFMLYQGFKAQRSEMASSSTSYAKVGAVGAFANFMDTLGVGSFAIKTAFFKQFKLVDDRLLPGTLNGQCVLPTVAQALLFIAAVDVDPTTLISMMAAAALGATLGAKWVSGLDRQLVRLIMAMSLLVVAGLILAGLLGWFPIGGEAMGLSGTKLAIAIVGNFVFGALMSVGIGLYAPCMTLVYLLGMNPLAAFPIMMGSCAVLSFFSAGTFIRNGAFDAKAVVAVAIAGPIAVVLAATLVKSMDVEMLKWLVAAVVLYTSISMFRSWKQDRILAK</sequence>
<feature type="transmembrane region" description="Helical" evidence="6">
    <location>
        <begin position="264"/>
        <end position="284"/>
    </location>
</feature>
<gene>
    <name evidence="7" type="ORF">FCL42_12595</name>
</gene>
<keyword evidence="4 6" id="KW-1133">Transmembrane helix</keyword>
<feature type="transmembrane region" description="Helical" evidence="6">
    <location>
        <begin position="6"/>
        <end position="22"/>
    </location>
</feature>
<organism evidence="7 8">
    <name type="scientific">Ferrimonas aestuarii</name>
    <dbReference type="NCBI Taxonomy" id="2569539"/>
    <lineage>
        <taxon>Bacteria</taxon>
        <taxon>Pseudomonadati</taxon>
        <taxon>Pseudomonadota</taxon>
        <taxon>Gammaproteobacteria</taxon>
        <taxon>Alteromonadales</taxon>
        <taxon>Ferrimonadaceae</taxon>
        <taxon>Ferrimonas</taxon>
    </lineage>
</organism>